<evidence type="ECO:0000313" key="3">
    <source>
        <dbReference type="EMBL" id="MDG0866908.1"/>
    </source>
</evidence>
<dbReference type="Gene3D" id="3.40.50.720">
    <property type="entry name" value="NAD(P)-binding Rossmann-like Domain"/>
    <property type="match status" value="1"/>
</dbReference>
<evidence type="ECO:0000313" key="6">
    <source>
        <dbReference type="Proteomes" id="UP001321249"/>
    </source>
</evidence>
<dbReference type="EMBL" id="WMBE01000002">
    <property type="protein sequence ID" value="MDG0866908.1"/>
    <property type="molecule type" value="Genomic_DNA"/>
</dbReference>
<dbReference type="InterPro" id="IPR006037">
    <property type="entry name" value="RCK_C"/>
</dbReference>
<dbReference type="InterPro" id="IPR036721">
    <property type="entry name" value="RCK_C_sf"/>
</dbReference>
<gene>
    <name evidence="3" type="ORF">GKO46_07460</name>
    <name evidence="4" type="ORF">GKO48_01465</name>
</gene>
<dbReference type="Gene3D" id="3.30.70.1450">
    <property type="entry name" value="Regulator of K+ conductance, C-terminal domain"/>
    <property type="match status" value="1"/>
</dbReference>
<sequence>MFPCNVCVYLNCNWIGSDPRYRMKTKQQVVVVGLGRFGGNVARTLYQLGHDVMAIDIDEERVQTLMGEVTYPVAGDATQEAVLRELGVHNFDIGIVGIGANIEASIMVSVLFQTMNLPFIVARAHSALHGNTLRRLGCHRVIHAEEEMGSRLAHSLFNPDVEEYMELAEAFGVSRLQVPDRFTNMTLDEAGFASARDKYGIAIVALKRGDDITLSPDSEERLRAGDVLVVAGRDEYVSRITN</sequence>
<feature type="domain" description="RCK N-terminal" evidence="1">
    <location>
        <begin position="26"/>
        <end position="145"/>
    </location>
</feature>
<accession>A0AAJ5ZHQ6</accession>
<evidence type="ECO:0000313" key="5">
    <source>
        <dbReference type="Proteomes" id="UP001219901"/>
    </source>
</evidence>
<feature type="domain" description="RCK C-terminal" evidence="2">
    <location>
        <begin position="159"/>
        <end position="242"/>
    </location>
</feature>
<dbReference type="SUPFAM" id="SSF51735">
    <property type="entry name" value="NAD(P)-binding Rossmann-fold domains"/>
    <property type="match status" value="1"/>
</dbReference>
<evidence type="ECO:0000313" key="4">
    <source>
        <dbReference type="EMBL" id="WFG38328.1"/>
    </source>
</evidence>
<evidence type="ECO:0000259" key="1">
    <source>
        <dbReference type="PROSITE" id="PS51201"/>
    </source>
</evidence>
<dbReference type="AlphaFoldDB" id="A0AAJ5ZHQ6"/>
<dbReference type="PROSITE" id="PS51201">
    <property type="entry name" value="RCK_N"/>
    <property type="match status" value="1"/>
</dbReference>
<dbReference type="PROSITE" id="PS51202">
    <property type="entry name" value="RCK_C"/>
    <property type="match status" value="1"/>
</dbReference>
<dbReference type="EMBL" id="CP046147">
    <property type="protein sequence ID" value="WFG38328.1"/>
    <property type="molecule type" value="Genomic_DNA"/>
</dbReference>
<evidence type="ECO:0000259" key="2">
    <source>
        <dbReference type="PROSITE" id="PS51202"/>
    </source>
</evidence>
<dbReference type="GO" id="GO:0008324">
    <property type="term" value="F:monoatomic cation transmembrane transporter activity"/>
    <property type="evidence" value="ECO:0007669"/>
    <property type="project" value="InterPro"/>
</dbReference>
<dbReference type="Proteomes" id="UP001219901">
    <property type="component" value="Chromosome"/>
</dbReference>
<dbReference type="InterPro" id="IPR036291">
    <property type="entry name" value="NAD(P)-bd_dom_sf"/>
</dbReference>
<dbReference type="InterPro" id="IPR050721">
    <property type="entry name" value="Trk_Ktr_HKT_K-transport"/>
</dbReference>
<keyword evidence="5" id="KW-1185">Reference proteome</keyword>
<reference evidence="5 6" key="1">
    <citation type="submission" date="2019-11" db="EMBL/GenBank/DDBJ databases">
        <authorList>
            <person name="Cho J.-C."/>
        </authorList>
    </citation>
    <scope>NUCLEOTIDE SEQUENCE [LARGE SCALE GENOMIC DNA]</scope>
    <source>
        <strain evidence="4 5">JH1073</strain>
        <strain evidence="3 6">JH702</strain>
    </source>
</reference>
<proteinExistence type="predicted"/>
<reference evidence="5" key="3">
    <citation type="submission" date="2023-06" db="EMBL/GenBank/DDBJ databases">
        <title>Pangenomics reveal diversification of enzyme families and niche specialization in globally abundant SAR202 bacteria.</title>
        <authorList>
            <person name="Saw J.H.W."/>
        </authorList>
    </citation>
    <scope>NUCLEOTIDE SEQUENCE [LARGE SCALE GENOMIC DNA]</scope>
    <source>
        <strain evidence="5">JH1073</strain>
    </source>
</reference>
<dbReference type="Proteomes" id="UP001321249">
    <property type="component" value="Unassembled WGS sequence"/>
</dbReference>
<dbReference type="Pfam" id="PF02254">
    <property type="entry name" value="TrkA_N"/>
    <property type="match status" value="1"/>
</dbReference>
<dbReference type="Pfam" id="PF02080">
    <property type="entry name" value="TrkA_C"/>
    <property type="match status" value="1"/>
</dbReference>
<organism evidence="4 5">
    <name type="scientific">Candidatus Lucifugimonas marina</name>
    <dbReference type="NCBI Taxonomy" id="3038979"/>
    <lineage>
        <taxon>Bacteria</taxon>
        <taxon>Bacillati</taxon>
        <taxon>Chloroflexota</taxon>
        <taxon>Dehalococcoidia</taxon>
        <taxon>SAR202 cluster</taxon>
        <taxon>Candidatus Lucifugimonadales</taxon>
        <taxon>Candidatus Lucifugimonadaceae</taxon>
        <taxon>Candidatus Lucifugimonas</taxon>
    </lineage>
</organism>
<dbReference type="PANTHER" id="PTHR43833:SF7">
    <property type="entry name" value="KTR SYSTEM POTASSIUM UPTAKE PROTEIN C"/>
    <property type="match status" value="1"/>
</dbReference>
<dbReference type="InterPro" id="IPR003148">
    <property type="entry name" value="RCK_N"/>
</dbReference>
<reference evidence="4" key="2">
    <citation type="journal article" date="2023" name="Nat. Commun.">
        <title>Cultivation of marine bacteria of the SAR202 clade.</title>
        <authorList>
            <person name="Lim Y."/>
            <person name="Seo J.H."/>
            <person name="Giovannoni S.J."/>
            <person name="Kang I."/>
            <person name="Cho J.C."/>
        </authorList>
    </citation>
    <scope>NUCLEOTIDE SEQUENCE</scope>
    <source>
        <strain evidence="4">JH1073</strain>
    </source>
</reference>
<dbReference type="GO" id="GO:0006813">
    <property type="term" value="P:potassium ion transport"/>
    <property type="evidence" value="ECO:0007669"/>
    <property type="project" value="InterPro"/>
</dbReference>
<name>A0AAJ5ZHQ6_9CHLR</name>
<dbReference type="SUPFAM" id="SSF116726">
    <property type="entry name" value="TrkA C-terminal domain-like"/>
    <property type="match status" value="1"/>
</dbReference>
<dbReference type="PANTHER" id="PTHR43833">
    <property type="entry name" value="POTASSIUM CHANNEL PROTEIN 2-RELATED-RELATED"/>
    <property type="match status" value="1"/>
</dbReference>
<protein>
    <submittedName>
        <fullName evidence="4">TrkA family potassium uptake protein</fullName>
    </submittedName>
</protein>